<keyword evidence="2" id="KW-0813">Transport</keyword>
<proteinExistence type="predicted"/>
<feature type="region of interest" description="Disordered" evidence="6">
    <location>
        <begin position="221"/>
        <end position="242"/>
    </location>
</feature>
<evidence type="ECO:0000259" key="8">
    <source>
        <dbReference type="PROSITE" id="PS50850"/>
    </source>
</evidence>
<feature type="transmembrane region" description="Helical" evidence="7">
    <location>
        <begin position="101"/>
        <end position="120"/>
    </location>
</feature>
<dbReference type="PANTHER" id="PTHR23502:SF132">
    <property type="entry name" value="POLYAMINE TRANSPORTER 2-RELATED"/>
    <property type="match status" value="1"/>
</dbReference>
<feature type="transmembrane region" description="Helical" evidence="7">
    <location>
        <begin position="159"/>
        <end position="181"/>
    </location>
</feature>
<dbReference type="PROSITE" id="PS50850">
    <property type="entry name" value="MFS"/>
    <property type="match status" value="1"/>
</dbReference>
<comment type="subcellular location">
    <subcellularLocation>
        <location evidence="1">Cell membrane</location>
        <topology evidence="1">Multi-pass membrane protein</topology>
    </subcellularLocation>
</comment>
<sequence>MTSEATIDPPTQEPAQAVSPATERPAPARPIGVAMLVTLAILAAVAPFGTDLYLSAFPAMTSDLATTATGVQLSLTAFLVGAGLGQVVFGPWSDRSGRMPPLLIGLVLFLGASIAAVLAVDVQMLVIARLLQGLGGAAGMVIGRAMILDRERGPAAARALNVMMMIGGVAPVIAPLSGSLLAEPLGWRGLLGIVAALGLVALVATLLCVRETLPVEARAGRRHAADGSASDGPAAGDPAAVDSASADASAPRSAWSAMLTRGYLGHVAAFGFGMAIMMAYISASPFVYQDMIGLGTVQYGLAFAVNAVGLMASSALSARLASRVSVRTLTGTGLAISSCAVLVILAFTLVGAPPAWLMVPLFAAIAPLGLVFGNATALALSSVPQRATGSASALLGMLQFVLAGIVAGLVGLAGEDTTLPLALTMLVSAVIALGGFALAGGRR</sequence>
<evidence type="ECO:0000256" key="4">
    <source>
        <dbReference type="ARBA" id="ARBA00022989"/>
    </source>
</evidence>
<feature type="transmembrane region" description="Helical" evidence="7">
    <location>
        <begin position="333"/>
        <end position="352"/>
    </location>
</feature>
<feature type="transmembrane region" description="Helical" evidence="7">
    <location>
        <begin position="419"/>
        <end position="439"/>
    </location>
</feature>
<evidence type="ECO:0000256" key="7">
    <source>
        <dbReference type="SAM" id="Phobius"/>
    </source>
</evidence>
<keyword evidence="4 7" id="KW-1133">Transmembrane helix</keyword>
<accession>A0ABY4N1R7</accession>
<dbReference type="RefSeq" id="WP_249477583.1">
    <property type="nucleotide sequence ID" value="NZ_CP097218.1"/>
</dbReference>
<feature type="transmembrane region" description="Helical" evidence="7">
    <location>
        <begin position="187"/>
        <end position="209"/>
    </location>
</feature>
<keyword evidence="3 7" id="KW-0812">Transmembrane</keyword>
<organism evidence="9 10">
    <name type="scientific">Brachybacterium kimchii</name>
    <dbReference type="NCBI Taxonomy" id="2942909"/>
    <lineage>
        <taxon>Bacteria</taxon>
        <taxon>Bacillati</taxon>
        <taxon>Actinomycetota</taxon>
        <taxon>Actinomycetes</taxon>
        <taxon>Micrococcales</taxon>
        <taxon>Dermabacteraceae</taxon>
        <taxon>Brachybacterium</taxon>
    </lineage>
</organism>
<dbReference type="Pfam" id="PF07690">
    <property type="entry name" value="MFS_1"/>
    <property type="match status" value="1"/>
</dbReference>
<feature type="region of interest" description="Disordered" evidence="6">
    <location>
        <begin position="1"/>
        <end position="24"/>
    </location>
</feature>
<name>A0ABY4N1R7_9MICO</name>
<dbReference type="Gene3D" id="1.20.1720.10">
    <property type="entry name" value="Multidrug resistance protein D"/>
    <property type="match status" value="1"/>
</dbReference>
<dbReference type="Proteomes" id="UP001055868">
    <property type="component" value="Chromosome"/>
</dbReference>
<feature type="domain" description="Major facilitator superfamily (MFS) profile" evidence="8">
    <location>
        <begin position="35"/>
        <end position="443"/>
    </location>
</feature>
<dbReference type="InterPro" id="IPR036259">
    <property type="entry name" value="MFS_trans_sf"/>
</dbReference>
<keyword evidence="10" id="KW-1185">Reference proteome</keyword>
<feature type="transmembrane region" description="Helical" evidence="7">
    <location>
        <begin position="301"/>
        <end position="321"/>
    </location>
</feature>
<keyword evidence="5 7" id="KW-0472">Membrane</keyword>
<feature type="transmembrane region" description="Helical" evidence="7">
    <location>
        <begin position="358"/>
        <end position="380"/>
    </location>
</feature>
<reference evidence="9" key="1">
    <citation type="submission" date="2022-05" db="EMBL/GenBank/DDBJ databases">
        <title>Genomic analysis of Brachybacterium sp. CBA3104.</title>
        <authorList>
            <person name="Roh S.W."/>
            <person name="Kim Y.B."/>
            <person name="Kim Y."/>
        </authorList>
    </citation>
    <scope>NUCLEOTIDE SEQUENCE</scope>
    <source>
        <strain evidence="9">CBA3104</strain>
    </source>
</reference>
<evidence type="ECO:0000313" key="10">
    <source>
        <dbReference type="Proteomes" id="UP001055868"/>
    </source>
</evidence>
<dbReference type="PANTHER" id="PTHR23502">
    <property type="entry name" value="MAJOR FACILITATOR SUPERFAMILY"/>
    <property type="match status" value="1"/>
</dbReference>
<gene>
    <name evidence="9" type="ORF">M4486_12660</name>
</gene>
<feature type="compositionally biased region" description="Low complexity" evidence="6">
    <location>
        <begin position="226"/>
        <end position="242"/>
    </location>
</feature>
<evidence type="ECO:0000256" key="2">
    <source>
        <dbReference type="ARBA" id="ARBA00022448"/>
    </source>
</evidence>
<feature type="transmembrane region" description="Helical" evidence="7">
    <location>
        <begin position="392"/>
        <end position="413"/>
    </location>
</feature>
<feature type="transmembrane region" description="Helical" evidence="7">
    <location>
        <begin position="70"/>
        <end position="89"/>
    </location>
</feature>
<dbReference type="SUPFAM" id="SSF103473">
    <property type="entry name" value="MFS general substrate transporter"/>
    <property type="match status" value="1"/>
</dbReference>
<evidence type="ECO:0000256" key="6">
    <source>
        <dbReference type="SAM" id="MobiDB-lite"/>
    </source>
</evidence>
<evidence type="ECO:0000313" key="9">
    <source>
        <dbReference type="EMBL" id="UQN28484.1"/>
    </source>
</evidence>
<feature type="transmembrane region" description="Helical" evidence="7">
    <location>
        <begin position="31"/>
        <end position="50"/>
    </location>
</feature>
<feature type="transmembrane region" description="Helical" evidence="7">
    <location>
        <begin position="262"/>
        <end position="281"/>
    </location>
</feature>
<protein>
    <submittedName>
        <fullName evidence="9">Multidrug effflux MFS transporter</fullName>
    </submittedName>
</protein>
<feature type="transmembrane region" description="Helical" evidence="7">
    <location>
        <begin position="126"/>
        <end position="147"/>
    </location>
</feature>
<dbReference type="EMBL" id="CP097218">
    <property type="protein sequence ID" value="UQN28484.1"/>
    <property type="molecule type" value="Genomic_DNA"/>
</dbReference>
<dbReference type="InterPro" id="IPR020846">
    <property type="entry name" value="MFS_dom"/>
</dbReference>
<dbReference type="InterPro" id="IPR011701">
    <property type="entry name" value="MFS"/>
</dbReference>
<dbReference type="CDD" id="cd17320">
    <property type="entry name" value="MFS_MdfA_MDR_like"/>
    <property type="match status" value="1"/>
</dbReference>
<evidence type="ECO:0000256" key="1">
    <source>
        <dbReference type="ARBA" id="ARBA00004651"/>
    </source>
</evidence>
<evidence type="ECO:0000256" key="5">
    <source>
        <dbReference type="ARBA" id="ARBA00023136"/>
    </source>
</evidence>
<evidence type="ECO:0000256" key="3">
    <source>
        <dbReference type="ARBA" id="ARBA00022692"/>
    </source>
</evidence>